<feature type="domain" description="UspA" evidence="2">
    <location>
        <begin position="1"/>
        <end position="135"/>
    </location>
</feature>
<comment type="similarity">
    <text evidence="1">Belongs to the universal stress protein A family.</text>
</comment>
<dbReference type="SUPFAM" id="SSF52402">
    <property type="entry name" value="Adenine nucleotide alpha hydrolases-like"/>
    <property type="match status" value="1"/>
</dbReference>
<evidence type="ECO:0000313" key="3">
    <source>
        <dbReference type="EMBL" id="SHJ24737.1"/>
    </source>
</evidence>
<proteinExistence type="inferred from homology"/>
<dbReference type="CDD" id="cd00293">
    <property type="entry name" value="USP-like"/>
    <property type="match status" value="1"/>
</dbReference>
<keyword evidence="4" id="KW-1185">Reference proteome</keyword>
<dbReference type="InterPro" id="IPR006016">
    <property type="entry name" value="UspA"/>
</dbReference>
<dbReference type="Gene3D" id="3.40.50.620">
    <property type="entry name" value="HUPs"/>
    <property type="match status" value="1"/>
</dbReference>
<reference evidence="3 4" key="1">
    <citation type="submission" date="2016-11" db="EMBL/GenBank/DDBJ databases">
        <authorList>
            <person name="Jaros S."/>
            <person name="Januszkiewicz K."/>
            <person name="Wedrychowicz H."/>
        </authorList>
    </citation>
    <scope>NUCLEOTIDE SEQUENCE [LARGE SCALE GENOMIC DNA]</scope>
    <source>
        <strain evidence="3 4">DSM 100565</strain>
    </source>
</reference>
<evidence type="ECO:0000259" key="2">
    <source>
        <dbReference type="Pfam" id="PF00582"/>
    </source>
</evidence>
<dbReference type="Proteomes" id="UP000184292">
    <property type="component" value="Unassembled WGS sequence"/>
</dbReference>
<dbReference type="PRINTS" id="PR01438">
    <property type="entry name" value="UNVRSLSTRESS"/>
</dbReference>
<evidence type="ECO:0000256" key="1">
    <source>
        <dbReference type="ARBA" id="ARBA00008791"/>
    </source>
</evidence>
<dbReference type="OrthoDB" id="9792500at2"/>
<organism evidence="3 4">
    <name type="scientific">Wenxinia saemankumensis</name>
    <dbReference type="NCBI Taxonomy" id="1447782"/>
    <lineage>
        <taxon>Bacteria</taxon>
        <taxon>Pseudomonadati</taxon>
        <taxon>Pseudomonadota</taxon>
        <taxon>Alphaproteobacteria</taxon>
        <taxon>Rhodobacterales</taxon>
        <taxon>Roseobacteraceae</taxon>
        <taxon>Wenxinia</taxon>
    </lineage>
</organism>
<protein>
    <submittedName>
        <fullName evidence="3">Nucleotide-binding universal stress protein, UspA family</fullName>
    </submittedName>
</protein>
<accession>A0A1M6HRE2</accession>
<dbReference type="RefSeq" id="WP_073333917.1">
    <property type="nucleotide sequence ID" value="NZ_FQYO01000007.1"/>
</dbReference>
<gene>
    <name evidence="3" type="ORF">SAMN05444417_3311</name>
</gene>
<dbReference type="Pfam" id="PF00582">
    <property type="entry name" value="Usp"/>
    <property type="match status" value="1"/>
</dbReference>
<dbReference type="STRING" id="1447782.SAMN05444417_3311"/>
<dbReference type="EMBL" id="FQYO01000007">
    <property type="protein sequence ID" value="SHJ24737.1"/>
    <property type="molecule type" value="Genomic_DNA"/>
</dbReference>
<sequence length="135" mass="14819">MYKKILIALAPDQMDAAAELKAAARALADEGASILALSVIEIVPSYIEFQVPSSIYEMPREDVERRLEEALSDSPDILRRVEVGNPAATIRHVQETEGCDVVVLRSHSPALKDWVLGTTAGRVVRDVNCSIHVLR</sequence>
<dbReference type="InterPro" id="IPR006015">
    <property type="entry name" value="Universal_stress_UspA"/>
</dbReference>
<name>A0A1M6HRE2_9RHOB</name>
<evidence type="ECO:0000313" key="4">
    <source>
        <dbReference type="Proteomes" id="UP000184292"/>
    </source>
</evidence>
<dbReference type="AlphaFoldDB" id="A0A1M6HRE2"/>
<dbReference type="InterPro" id="IPR014729">
    <property type="entry name" value="Rossmann-like_a/b/a_fold"/>
</dbReference>